<proteinExistence type="inferred from homology"/>
<keyword evidence="15" id="KW-0131">Cell cycle</keyword>
<evidence type="ECO:0000256" key="18">
    <source>
        <dbReference type="ARBA" id="ARBA00044358"/>
    </source>
</evidence>
<evidence type="ECO:0000256" key="7">
    <source>
        <dbReference type="ARBA" id="ARBA00022618"/>
    </source>
</evidence>
<keyword evidence="11" id="KW-0995">Kinetochore</keyword>
<organism evidence="20 21">
    <name type="scientific">Sporothrix epigloea</name>
    <dbReference type="NCBI Taxonomy" id="1892477"/>
    <lineage>
        <taxon>Eukaryota</taxon>
        <taxon>Fungi</taxon>
        <taxon>Dikarya</taxon>
        <taxon>Ascomycota</taxon>
        <taxon>Pezizomycotina</taxon>
        <taxon>Sordariomycetes</taxon>
        <taxon>Sordariomycetidae</taxon>
        <taxon>Ophiostomatales</taxon>
        <taxon>Ophiostomataceae</taxon>
        <taxon>Sporothrix</taxon>
    </lineage>
</organism>
<evidence type="ECO:0000256" key="8">
    <source>
        <dbReference type="ARBA" id="ARBA00022701"/>
    </source>
</evidence>
<evidence type="ECO:0000256" key="9">
    <source>
        <dbReference type="ARBA" id="ARBA00022776"/>
    </source>
</evidence>
<evidence type="ECO:0000256" key="4">
    <source>
        <dbReference type="ARBA" id="ARBA00005366"/>
    </source>
</evidence>
<sequence length="276" mass="30294">MDSHQLFSSSPVKEPTAYDYRDERPKTPKTPQRPSTPPTQQRQDQQQQTRPFDAEEAREAALQRELDGVRQINQVIEGVISTLEQSRGKMKTVAQTVGNASALLNTWTRLLSQTEHNQRLLLDPQWQGATDDLRELETEALQRQQEAERRAAEAQQRRDEAKRKAEEEERRRLASTSGSSKSARGYSSTGRSIQGSSRVRGRVGRSVYSTTTRGVSSRGGMTGNNSSTSTSTTTGTSGLVRPSSTSTSTSTSAERGGSKIGRGLPRGTRGSGRGVR</sequence>
<keyword evidence="21" id="KW-1185">Reference proteome</keyword>
<evidence type="ECO:0000256" key="16">
    <source>
        <dbReference type="ARBA" id="ARBA00023328"/>
    </source>
</evidence>
<feature type="compositionally biased region" description="Polar residues" evidence="19">
    <location>
        <begin position="1"/>
        <end position="11"/>
    </location>
</feature>
<keyword evidence="13" id="KW-0206">Cytoskeleton</keyword>
<evidence type="ECO:0000256" key="5">
    <source>
        <dbReference type="ARBA" id="ARBA00022454"/>
    </source>
</evidence>
<keyword evidence="14" id="KW-0539">Nucleus</keyword>
<feature type="compositionally biased region" description="Low complexity" evidence="19">
    <location>
        <begin position="174"/>
        <end position="198"/>
    </location>
</feature>
<feature type="compositionally biased region" description="Low complexity" evidence="19">
    <location>
        <begin position="29"/>
        <end position="51"/>
    </location>
</feature>
<dbReference type="PANTHER" id="PTHR28216">
    <property type="entry name" value="DASH COMPLEX SUBUNIT DUO1"/>
    <property type="match status" value="1"/>
</dbReference>
<evidence type="ECO:0000256" key="19">
    <source>
        <dbReference type="SAM" id="MobiDB-lite"/>
    </source>
</evidence>
<evidence type="ECO:0000256" key="17">
    <source>
        <dbReference type="ARBA" id="ARBA00044152"/>
    </source>
</evidence>
<dbReference type="Pfam" id="PF08651">
    <property type="entry name" value="DASH_Duo1"/>
    <property type="match status" value="1"/>
</dbReference>
<dbReference type="EMBL" id="CAWUOM010000158">
    <property type="protein sequence ID" value="CAK7274182.1"/>
    <property type="molecule type" value="Genomic_DNA"/>
</dbReference>
<keyword evidence="16" id="KW-0137">Centromere</keyword>
<accession>A0ABP0E3Z9</accession>
<evidence type="ECO:0000256" key="11">
    <source>
        <dbReference type="ARBA" id="ARBA00022838"/>
    </source>
</evidence>
<keyword evidence="10" id="KW-0159">Chromosome partition</keyword>
<keyword evidence="8" id="KW-0493">Microtubule</keyword>
<evidence type="ECO:0000256" key="13">
    <source>
        <dbReference type="ARBA" id="ARBA00023212"/>
    </source>
</evidence>
<evidence type="ECO:0000256" key="15">
    <source>
        <dbReference type="ARBA" id="ARBA00023306"/>
    </source>
</evidence>
<evidence type="ECO:0000256" key="14">
    <source>
        <dbReference type="ARBA" id="ARBA00023242"/>
    </source>
</evidence>
<comment type="subcellular location">
    <subcellularLocation>
        <location evidence="3">Chromosome</location>
        <location evidence="3">Centromere</location>
        <location evidence="3">Kinetochore</location>
    </subcellularLocation>
    <subcellularLocation>
        <location evidence="2">Cytoplasm</location>
        <location evidence="2">Cytoskeleton</location>
        <location evidence="2">Spindle</location>
    </subcellularLocation>
    <subcellularLocation>
        <location evidence="1">Nucleus</location>
    </subcellularLocation>
</comment>
<comment type="similarity">
    <text evidence="4">Belongs to the DASH complex DUO1 family.</text>
</comment>
<evidence type="ECO:0000313" key="20">
    <source>
        <dbReference type="EMBL" id="CAK7274182.1"/>
    </source>
</evidence>
<keyword evidence="7" id="KW-0132">Cell division</keyword>
<evidence type="ECO:0000256" key="2">
    <source>
        <dbReference type="ARBA" id="ARBA00004186"/>
    </source>
</evidence>
<evidence type="ECO:0000313" key="21">
    <source>
        <dbReference type="Proteomes" id="UP001642501"/>
    </source>
</evidence>
<feature type="region of interest" description="Disordered" evidence="19">
    <location>
        <begin position="1"/>
        <end position="59"/>
    </location>
</feature>
<evidence type="ECO:0000256" key="3">
    <source>
        <dbReference type="ARBA" id="ARBA00004629"/>
    </source>
</evidence>
<evidence type="ECO:0000256" key="6">
    <source>
        <dbReference type="ARBA" id="ARBA00022490"/>
    </source>
</evidence>
<feature type="compositionally biased region" description="Basic and acidic residues" evidence="19">
    <location>
        <begin position="145"/>
        <end position="172"/>
    </location>
</feature>
<comment type="caution">
    <text evidence="20">The sequence shown here is derived from an EMBL/GenBank/DDBJ whole genome shotgun (WGS) entry which is preliminary data.</text>
</comment>
<keyword evidence="6" id="KW-0963">Cytoplasm</keyword>
<feature type="compositionally biased region" description="Low complexity" evidence="19">
    <location>
        <begin position="216"/>
        <end position="252"/>
    </location>
</feature>
<keyword evidence="9" id="KW-0498">Mitosis</keyword>
<feature type="region of interest" description="Disordered" evidence="19">
    <location>
        <begin position="142"/>
        <end position="276"/>
    </location>
</feature>
<protein>
    <recommendedName>
        <fullName evidence="17">DASH complex subunit DUO1</fullName>
    </recommendedName>
    <alternativeName>
        <fullName evidence="18">Outer kinetochore protein DUO1</fullName>
    </alternativeName>
</protein>
<reference evidence="20 21" key="1">
    <citation type="submission" date="2024-01" db="EMBL/GenBank/DDBJ databases">
        <authorList>
            <person name="Allen C."/>
            <person name="Tagirdzhanova G."/>
        </authorList>
    </citation>
    <scope>NUCLEOTIDE SEQUENCE [LARGE SCALE GENOMIC DNA]</scope>
    <source>
        <strain evidence="20 21">CBS 573.63</strain>
    </source>
</reference>
<gene>
    <name evidence="20" type="ORF">SEPCBS57363_006029</name>
</gene>
<evidence type="ECO:0000256" key="12">
    <source>
        <dbReference type="ARBA" id="ARBA00023054"/>
    </source>
</evidence>
<evidence type="ECO:0000256" key="10">
    <source>
        <dbReference type="ARBA" id="ARBA00022829"/>
    </source>
</evidence>
<keyword evidence="5" id="KW-0158">Chromosome</keyword>
<dbReference type="Proteomes" id="UP001642501">
    <property type="component" value="Unassembled WGS sequence"/>
</dbReference>
<name>A0ABP0E3Z9_9PEZI</name>
<dbReference type="PANTHER" id="PTHR28216:SF1">
    <property type="entry name" value="DASH COMPLEX SUBUNIT DUO1"/>
    <property type="match status" value="1"/>
</dbReference>
<evidence type="ECO:0000256" key="1">
    <source>
        <dbReference type="ARBA" id="ARBA00004123"/>
    </source>
</evidence>
<dbReference type="InterPro" id="IPR013960">
    <property type="entry name" value="DASH_Duo1"/>
</dbReference>
<keyword evidence="12" id="KW-0175">Coiled coil</keyword>